<evidence type="ECO:0000313" key="5">
    <source>
        <dbReference type="EMBL" id="MEK8051826.1"/>
    </source>
</evidence>
<dbReference type="EMBL" id="JBBUTH010000008">
    <property type="protein sequence ID" value="MEK8051826.1"/>
    <property type="molecule type" value="Genomic_DNA"/>
</dbReference>
<proteinExistence type="predicted"/>
<sequence>MLQGGYASVLGAVSRDEFRGEVVRFARQLGFDTVSAMAVVDHGVGRSDFVLIDNAPEGYSDAFHDVPSMRRDPVMQHCRRHSVPIVWNQDTYTSQGLGDLWEEQARFGYCNGIAMALHLPHGRHFALGVERDRPLPADRGELTRIVADLQLFAVHAQDAAMRVLAPDLAMTDLPALTPRELEVLRWTMEGKTAWEVGAILGITERTAVLHVNNAMHKLQCSSKHQAVLKALRLGLIH</sequence>
<dbReference type="PROSITE" id="PS50043">
    <property type="entry name" value="HTH_LUXR_2"/>
    <property type="match status" value="1"/>
</dbReference>
<dbReference type="Pfam" id="PF00196">
    <property type="entry name" value="GerE"/>
    <property type="match status" value="1"/>
</dbReference>
<dbReference type="InterPro" id="IPR016032">
    <property type="entry name" value="Sig_transdc_resp-reg_C-effctor"/>
</dbReference>
<keyword evidence="1" id="KW-0805">Transcription regulation</keyword>
<dbReference type="Gene3D" id="1.10.10.10">
    <property type="entry name" value="Winged helix-like DNA-binding domain superfamily/Winged helix DNA-binding domain"/>
    <property type="match status" value="1"/>
</dbReference>
<dbReference type="RefSeq" id="WP_341411523.1">
    <property type="nucleotide sequence ID" value="NZ_JBBUTH010000008.1"/>
</dbReference>
<dbReference type="InterPro" id="IPR036693">
    <property type="entry name" value="TF_LuxR_autoind-bd_dom_sf"/>
</dbReference>
<dbReference type="Pfam" id="PF03472">
    <property type="entry name" value="Autoind_bind"/>
    <property type="match status" value="1"/>
</dbReference>
<dbReference type="SMART" id="SM00421">
    <property type="entry name" value="HTH_LUXR"/>
    <property type="match status" value="1"/>
</dbReference>
<evidence type="ECO:0000256" key="2">
    <source>
        <dbReference type="ARBA" id="ARBA00023125"/>
    </source>
</evidence>
<dbReference type="Proteomes" id="UP001365405">
    <property type="component" value="Unassembled WGS sequence"/>
</dbReference>
<reference evidence="5 6" key="1">
    <citation type="submission" date="2024-04" db="EMBL/GenBank/DDBJ databases">
        <title>Novel species of the genus Ideonella isolated from streams.</title>
        <authorList>
            <person name="Lu H."/>
        </authorList>
    </citation>
    <scope>NUCLEOTIDE SEQUENCE [LARGE SCALE GENOMIC DNA]</scope>
    <source>
        <strain evidence="5 6">DXS22W</strain>
    </source>
</reference>
<dbReference type="SUPFAM" id="SSF46894">
    <property type="entry name" value="C-terminal effector domain of the bipartite response regulators"/>
    <property type="match status" value="1"/>
</dbReference>
<dbReference type="InterPro" id="IPR005143">
    <property type="entry name" value="TF_LuxR_autoind-bd_dom"/>
</dbReference>
<dbReference type="PANTHER" id="PTHR44688">
    <property type="entry name" value="DNA-BINDING TRANSCRIPTIONAL ACTIVATOR DEVR_DOSR"/>
    <property type="match status" value="1"/>
</dbReference>
<dbReference type="PRINTS" id="PR00038">
    <property type="entry name" value="HTHLUXR"/>
</dbReference>
<gene>
    <name evidence="5" type="ORF">AACH10_16360</name>
</gene>
<evidence type="ECO:0000259" key="4">
    <source>
        <dbReference type="PROSITE" id="PS50043"/>
    </source>
</evidence>
<dbReference type="PANTHER" id="PTHR44688:SF16">
    <property type="entry name" value="DNA-BINDING TRANSCRIPTIONAL ACTIVATOR DEVR_DOSR"/>
    <property type="match status" value="1"/>
</dbReference>
<accession>A0ABU9CLM8</accession>
<dbReference type="InterPro" id="IPR036388">
    <property type="entry name" value="WH-like_DNA-bd_sf"/>
</dbReference>
<keyword evidence="3" id="KW-0804">Transcription</keyword>
<keyword evidence="2" id="KW-0238">DNA-binding</keyword>
<evidence type="ECO:0000313" key="6">
    <source>
        <dbReference type="Proteomes" id="UP001365405"/>
    </source>
</evidence>
<organism evidence="5 6">
    <name type="scientific">Pseudaquabacterium inlustre</name>
    <dbReference type="NCBI Taxonomy" id="2984192"/>
    <lineage>
        <taxon>Bacteria</taxon>
        <taxon>Pseudomonadati</taxon>
        <taxon>Pseudomonadota</taxon>
        <taxon>Betaproteobacteria</taxon>
        <taxon>Burkholderiales</taxon>
        <taxon>Sphaerotilaceae</taxon>
        <taxon>Pseudaquabacterium</taxon>
    </lineage>
</organism>
<protein>
    <submittedName>
        <fullName evidence="5">LuxR family transcriptional regulator</fullName>
    </submittedName>
</protein>
<keyword evidence="6" id="KW-1185">Reference proteome</keyword>
<dbReference type="CDD" id="cd06170">
    <property type="entry name" value="LuxR_C_like"/>
    <property type="match status" value="1"/>
</dbReference>
<dbReference type="Gene3D" id="3.30.450.80">
    <property type="entry name" value="Transcription factor LuxR-like, autoinducer-binding domain"/>
    <property type="match status" value="1"/>
</dbReference>
<evidence type="ECO:0000256" key="3">
    <source>
        <dbReference type="ARBA" id="ARBA00023163"/>
    </source>
</evidence>
<dbReference type="InterPro" id="IPR000792">
    <property type="entry name" value="Tscrpt_reg_LuxR_C"/>
</dbReference>
<name>A0ABU9CLM8_9BURK</name>
<evidence type="ECO:0000256" key="1">
    <source>
        <dbReference type="ARBA" id="ARBA00023015"/>
    </source>
</evidence>
<dbReference type="SUPFAM" id="SSF75516">
    <property type="entry name" value="Pheromone-binding domain of LuxR-like quorum-sensing transcription factors"/>
    <property type="match status" value="1"/>
</dbReference>
<comment type="caution">
    <text evidence="5">The sequence shown here is derived from an EMBL/GenBank/DDBJ whole genome shotgun (WGS) entry which is preliminary data.</text>
</comment>
<feature type="domain" description="HTH luxR-type" evidence="4">
    <location>
        <begin position="169"/>
        <end position="234"/>
    </location>
</feature>